<dbReference type="Proteomes" id="UP000187417">
    <property type="component" value="Unassembled WGS sequence"/>
</dbReference>
<gene>
    <name evidence="1" type="ORF">BHV66_04910</name>
</gene>
<name>A0A1Q6F709_9BACT</name>
<evidence type="ECO:0000313" key="1">
    <source>
        <dbReference type="EMBL" id="OKY94689.1"/>
    </source>
</evidence>
<dbReference type="GeneID" id="73802708"/>
<sequence length="154" mass="17456">MKKRLLLFAILFFGLCGCDKDNGEDVDPPGIGHFVWVNASDHRITMTVNGQFEDEIMLPGERISKTMIGFIALPPSPDLYVMHGIEIVFDDGPYGGVFTRPKEYPAAPYNPCNEKEYVWEDMPVENDLSHWVWTYTFTNADYDAAVARGPMTEQ</sequence>
<reference evidence="1 2" key="1">
    <citation type="journal article" date="2016" name="Nat. Biotechnol.">
        <title>Measurement of bacterial replication rates in microbial communities.</title>
        <authorList>
            <person name="Brown C.T."/>
            <person name="Olm M.R."/>
            <person name="Thomas B.C."/>
            <person name="Banfield J.F."/>
        </authorList>
    </citation>
    <scope>NUCLEOTIDE SEQUENCE [LARGE SCALE GENOMIC DNA]</scope>
    <source>
        <strain evidence="1">CAG:67_53_122</strain>
    </source>
</reference>
<accession>A0A1Q6F709</accession>
<dbReference type="AlphaFoldDB" id="A0A1Q6F709"/>
<organism evidence="1 2">
    <name type="scientific">Alistipes putredinis</name>
    <dbReference type="NCBI Taxonomy" id="28117"/>
    <lineage>
        <taxon>Bacteria</taxon>
        <taxon>Pseudomonadati</taxon>
        <taxon>Bacteroidota</taxon>
        <taxon>Bacteroidia</taxon>
        <taxon>Bacteroidales</taxon>
        <taxon>Rikenellaceae</taxon>
        <taxon>Alistipes</taxon>
    </lineage>
</organism>
<dbReference type="STRING" id="28117.BHV66_04910"/>
<comment type="caution">
    <text evidence="1">The sequence shown here is derived from an EMBL/GenBank/DDBJ whole genome shotgun (WGS) entry which is preliminary data.</text>
</comment>
<protein>
    <submittedName>
        <fullName evidence="1">Uncharacterized protein</fullName>
    </submittedName>
</protein>
<evidence type="ECO:0000313" key="2">
    <source>
        <dbReference type="Proteomes" id="UP000187417"/>
    </source>
</evidence>
<dbReference type="PROSITE" id="PS51257">
    <property type="entry name" value="PROKAR_LIPOPROTEIN"/>
    <property type="match status" value="1"/>
</dbReference>
<proteinExistence type="predicted"/>
<dbReference type="RefSeq" id="WP_004328287.1">
    <property type="nucleotide sequence ID" value="NZ_BAAFKT010000014.1"/>
</dbReference>
<dbReference type="EMBL" id="MNQH01000025">
    <property type="protein sequence ID" value="OKY94689.1"/>
    <property type="molecule type" value="Genomic_DNA"/>
</dbReference>